<dbReference type="PROSITE" id="PS50011">
    <property type="entry name" value="PROTEIN_KINASE_DOM"/>
    <property type="match status" value="1"/>
</dbReference>
<evidence type="ECO:0000313" key="9">
    <source>
        <dbReference type="EMBL" id="KIW34282.1"/>
    </source>
</evidence>
<dbReference type="EMBL" id="KN847040">
    <property type="protein sequence ID" value="KIW34282.1"/>
    <property type="molecule type" value="Genomic_DNA"/>
</dbReference>
<evidence type="ECO:0000259" key="8">
    <source>
        <dbReference type="PROSITE" id="PS50011"/>
    </source>
</evidence>
<dbReference type="InterPro" id="IPR008271">
    <property type="entry name" value="Ser/Thr_kinase_AS"/>
</dbReference>
<dbReference type="Gene3D" id="3.30.200.20">
    <property type="entry name" value="Phosphorylase Kinase, domain 1"/>
    <property type="match status" value="1"/>
</dbReference>
<reference evidence="9 10" key="1">
    <citation type="submission" date="2015-01" db="EMBL/GenBank/DDBJ databases">
        <title>The Genome Sequence of Cladophialophora immunda CBS83496.</title>
        <authorList>
            <consortium name="The Broad Institute Genomics Platform"/>
            <person name="Cuomo C."/>
            <person name="de Hoog S."/>
            <person name="Gorbushina A."/>
            <person name="Stielow B."/>
            <person name="Teixiera M."/>
            <person name="Abouelleil A."/>
            <person name="Chapman S.B."/>
            <person name="Priest M."/>
            <person name="Young S.K."/>
            <person name="Wortman J."/>
            <person name="Nusbaum C."/>
            <person name="Birren B."/>
        </authorList>
    </citation>
    <scope>NUCLEOTIDE SEQUENCE [LARGE SCALE GENOMIC DNA]</scope>
    <source>
        <strain evidence="9 10">CBS 83496</strain>
    </source>
</reference>
<dbReference type="GO" id="GO:0004694">
    <property type="term" value="F:eukaryotic translation initiation factor 2alpha kinase activity"/>
    <property type="evidence" value="ECO:0007669"/>
    <property type="project" value="TreeGrafter"/>
</dbReference>
<evidence type="ECO:0000313" key="10">
    <source>
        <dbReference type="Proteomes" id="UP000054466"/>
    </source>
</evidence>
<gene>
    <name evidence="9" type="ORF">PV07_01070</name>
</gene>
<dbReference type="VEuPathDB" id="FungiDB:PV07_01070"/>
<feature type="region of interest" description="Disordered" evidence="7">
    <location>
        <begin position="335"/>
        <end position="396"/>
    </location>
</feature>
<proteinExistence type="inferred from homology"/>
<dbReference type="PROSITE" id="PS00107">
    <property type="entry name" value="PROTEIN_KINASE_ATP"/>
    <property type="match status" value="1"/>
</dbReference>
<keyword evidence="1" id="KW-0808">Transferase</keyword>
<dbReference type="GO" id="GO:0005829">
    <property type="term" value="C:cytosol"/>
    <property type="evidence" value="ECO:0007669"/>
    <property type="project" value="TreeGrafter"/>
</dbReference>
<feature type="compositionally biased region" description="Polar residues" evidence="7">
    <location>
        <begin position="342"/>
        <end position="354"/>
    </location>
</feature>
<sequence length="728" mass="79734">MSSAFFRRPTDGSSSSGSDSDSSGEDEIPPHQINESIGEGQTVITESLSSHGSVSFGEEMDAPAGSLSNVDQHRTNLLSALLEDFARNRACEVMNNAKPGSRFTRLSAEIQPLAEKLYEQLSRSLSLTGILSASNDRDNEQTRAAYLAGIESLALGGVQNHDLHHGPARSQLPSLEHQMALTNVNHQPQSLVPNLLASPMTNLSLHSQTHSSPYSDLVLSTPITRRSHYESSFQQLRLLGKGGFGRVYHAYNLFDKKEYAVKKIPLSPRLSQRYQESGHKELENVLREVQALAQLEHNNVVRYHSTWIEEPRRTSAMASQLRKPSLTVPGRRLIADRPRHSQPANRNVPSSCQGSDHGDGIIFGFDSRPNTPAQDVESAANPTLSISETDHDQSSARASEIFTDGNARASALQDPAMDESVYVLHVQMSVYPMTLAQYLAPTPTNARSAPGNPIRRHCFHLVPALRLLMGILCGLQYIHAKGLVHRDIKPSNIFISSLSFPAVGLVSDGYYDVGFCIGCDNPSTYYVNPRIGDFGLVAQLAREEDLETSNSGRKTSKAVGTEYYRPPPWTDSKGKTKANAQMDEKVDVFALGVILVELLWPCLTSTERIHVLRDLQRGRTPTGLAEKIDSEGHEPGTGEMTVRCISGMLERDPRRRWGCEEVKQWLDKLLTRSKTLSTHDSNGGVGGTESINMRKVHSLSEADGEVDGQAGGSLLGEETEAVNGDSAL</sequence>
<dbReference type="Gene3D" id="1.10.510.10">
    <property type="entry name" value="Transferase(Phosphotransferase) domain 1"/>
    <property type="match status" value="1"/>
</dbReference>
<feature type="region of interest" description="Disordered" evidence="7">
    <location>
        <begin position="1"/>
        <end position="39"/>
    </location>
</feature>
<evidence type="ECO:0000256" key="4">
    <source>
        <dbReference type="ARBA" id="ARBA00022840"/>
    </source>
</evidence>
<feature type="region of interest" description="Disordered" evidence="7">
    <location>
        <begin position="49"/>
        <end position="68"/>
    </location>
</feature>
<dbReference type="OrthoDB" id="1405469at2759"/>
<keyword evidence="4 6" id="KW-0067">ATP-binding</keyword>
<evidence type="ECO:0000256" key="7">
    <source>
        <dbReference type="SAM" id="MobiDB-lite"/>
    </source>
</evidence>
<dbReference type="PROSITE" id="PS00108">
    <property type="entry name" value="PROTEIN_KINASE_ST"/>
    <property type="match status" value="1"/>
</dbReference>
<dbReference type="Pfam" id="PF00069">
    <property type="entry name" value="Pkinase"/>
    <property type="match status" value="2"/>
</dbReference>
<evidence type="ECO:0000256" key="6">
    <source>
        <dbReference type="PROSITE-ProRule" id="PRU10141"/>
    </source>
</evidence>
<dbReference type="PANTHER" id="PTHR11042:SF195">
    <property type="entry name" value="KINASE, PUTATIVE (AFU_ORTHOLOGUE AFUA_2G16620)-RELATED"/>
    <property type="match status" value="1"/>
</dbReference>
<dbReference type="STRING" id="569365.A0A0D2B9K0"/>
<dbReference type="InterPro" id="IPR017441">
    <property type="entry name" value="Protein_kinase_ATP_BS"/>
</dbReference>
<evidence type="ECO:0000256" key="5">
    <source>
        <dbReference type="ARBA" id="ARBA00037982"/>
    </source>
</evidence>
<feature type="region of interest" description="Disordered" evidence="7">
    <location>
        <begin position="704"/>
        <end position="728"/>
    </location>
</feature>
<dbReference type="AlphaFoldDB" id="A0A0D2B9K0"/>
<feature type="binding site" evidence="6">
    <location>
        <position position="263"/>
    </location>
    <ligand>
        <name>ATP</name>
        <dbReference type="ChEBI" id="CHEBI:30616"/>
    </ligand>
</feature>
<dbReference type="PANTHER" id="PTHR11042">
    <property type="entry name" value="EUKARYOTIC TRANSLATION INITIATION FACTOR 2-ALPHA KINASE EIF2-ALPHA KINASE -RELATED"/>
    <property type="match status" value="1"/>
</dbReference>
<dbReference type="InterPro" id="IPR011009">
    <property type="entry name" value="Kinase-like_dom_sf"/>
</dbReference>
<dbReference type="HOGENOM" id="CLU_018993_0_0_1"/>
<keyword evidence="3" id="KW-0418">Kinase</keyword>
<organism evidence="9 10">
    <name type="scientific">Cladophialophora immunda</name>
    <dbReference type="NCBI Taxonomy" id="569365"/>
    <lineage>
        <taxon>Eukaryota</taxon>
        <taxon>Fungi</taxon>
        <taxon>Dikarya</taxon>
        <taxon>Ascomycota</taxon>
        <taxon>Pezizomycotina</taxon>
        <taxon>Eurotiomycetes</taxon>
        <taxon>Chaetothyriomycetidae</taxon>
        <taxon>Chaetothyriales</taxon>
        <taxon>Herpotrichiellaceae</taxon>
        <taxon>Cladophialophora</taxon>
    </lineage>
</organism>
<feature type="compositionally biased region" description="Low complexity" evidence="7">
    <location>
        <begin position="11"/>
        <end position="21"/>
    </location>
</feature>
<keyword evidence="2 6" id="KW-0547">Nucleotide-binding</keyword>
<dbReference type="SUPFAM" id="SSF56112">
    <property type="entry name" value="Protein kinase-like (PK-like)"/>
    <property type="match status" value="1"/>
</dbReference>
<keyword evidence="10" id="KW-1185">Reference proteome</keyword>
<evidence type="ECO:0000256" key="1">
    <source>
        <dbReference type="ARBA" id="ARBA00022679"/>
    </source>
</evidence>
<dbReference type="Proteomes" id="UP000054466">
    <property type="component" value="Unassembled WGS sequence"/>
</dbReference>
<dbReference type="RefSeq" id="XP_016254498.1">
    <property type="nucleotide sequence ID" value="XM_016387570.1"/>
</dbReference>
<dbReference type="GO" id="GO:0005524">
    <property type="term" value="F:ATP binding"/>
    <property type="evidence" value="ECO:0007669"/>
    <property type="project" value="UniProtKB-UniRule"/>
</dbReference>
<dbReference type="InterPro" id="IPR000719">
    <property type="entry name" value="Prot_kinase_dom"/>
</dbReference>
<dbReference type="GO" id="GO:0005634">
    <property type="term" value="C:nucleus"/>
    <property type="evidence" value="ECO:0007669"/>
    <property type="project" value="TreeGrafter"/>
</dbReference>
<name>A0A0D2B9K0_9EURO</name>
<dbReference type="GO" id="GO:1990625">
    <property type="term" value="P:negative regulation of cytoplasmic translational initiation in response to stress"/>
    <property type="evidence" value="ECO:0007669"/>
    <property type="project" value="TreeGrafter"/>
</dbReference>
<accession>A0A0D2B9K0</accession>
<evidence type="ECO:0000256" key="3">
    <source>
        <dbReference type="ARBA" id="ARBA00022777"/>
    </source>
</evidence>
<dbReference type="GeneID" id="27340264"/>
<protein>
    <recommendedName>
        <fullName evidence="8">Protein kinase domain-containing protein</fullName>
    </recommendedName>
</protein>
<feature type="region of interest" description="Disordered" evidence="7">
    <location>
        <begin position="545"/>
        <end position="577"/>
    </location>
</feature>
<dbReference type="SMART" id="SM00220">
    <property type="entry name" value="S_TKc"/>
    <property type="match status" value="1"/>
</dbReference>
<comment type="similarity">
    <text evidence="5">Belongs to the protein kinase superfamily. Ser/Thr protein kinase family. GCN2 subfamily.</text>
</comment>
<feature type="domain" description="Protein kinase" evidence="8">
    <location>
        <begin position="233"/>
        <end position="666"/>
    </location>
</feature>
<evidence type="ECO:0000256" key="2">
    <source>
        <dbReference type="ARBA" id="ARBA00022741"/>
    </source>
</evidence>
<dbReference type="InterPro" id="IPR050339">
    <property type="entry name" value="CC_SR_Kinase"/>
</dbReference>